<accession>A0ABS3FQY0</accession>
<dbReference type="EMBL" id="JAFLQW010000285">
    <property type="protein sequence ID" value="MBO0349531.1"/>
    <property type="molecule type" value="Genomic_DNA"/>
</dbReference>
<comment type="caution">
    <text evidence="1">Lacks conserved residue(s) required for the propagation of feature annotation.</text>
</comment>
<name>A0ABS3FQY0_9CYAN</name>
<gene>
    <name evidence="3" type="ORF">J0895_10500</name>
</gene>
<feature type="domain" description="Response regulatory" evidence="2">
    <location>
        <begin position="1"/>
        <end position="39"/>
    </location>
</feature>
<proteinExistence type="predicted"/>
<sequence length="135" mass="15393">MNPSAFEEDRQLVLAAGCNDFIHKPFREEVLLSKVGEHIGVRYIYDEPIESDSDNRFEGIPEDSSFILDAQSFQLMPRDWLVRVYDAACQCSDDMILELIEEIPPENAPLAKALTELANNFQLEKVMALTQQEKS</sequence>
<dbReference type="PROSITE" id="PS50110">
    <property type="entry name" value="RESPONSE_REGULATORY"/>
    <property type="match status" value="1"/>
</dbReference>
<reference evidence="3 4" key="1">
    <citation type="submission" date="2021-03" db="EMBL/GenBank/DDBJ databases">
        <title>Metabolic Capacity of the Antarctic Cyanobacterium Phormidium pseudopriestleyi that Sustains Oxygenic Photosynthesis in the Presence of Hydrogen Sulfide.</title>
        <authorList>
            <person name="Lumian J.E."/>
            <person name="Jungblut A.D."/>
            <person name="Dillon M.L."/>
            <person name="Hawes I."/>
            <person name="Doran P.T."/>
            <person name="Mackey T.J."/>
            <person name="Dick G.J."/>
            <person name="Grettenberger C.L."/>
            <person name="Sumner D.Y."/>
        </authorList>
    </citation>
    <scope>NUCLEOTIDE SEQUENCE [LARGE SCALE GENOMIC DNA]</scope>
    <source>
        <strain evidence="3 4">FRX01</strain>
    </source>
</reference>
<evidence type="ECO:0000256" key="1">
    <source>
        <dbReference type="PROSITE-ProRule" id="PRU00169"/>
    </source>
</evidence>
<dbReference type="InterPro" id="IPR001789">
    <property type="entry name" value="Sig_transdc_resp-reg_receiver"/>
</dbReference>
<dbReference type="Gene3D" id="3.40.50.2300">
    <property type="match status" value="1"/>
</dbReference>
<keyword evidence="4" id="KW-1185">Reference proteome</keyword>
<dbReference type="Proteomes" id="UP000664844">
    <property type="component" value="Unassembled WGS sequence"/>
</dbReference>
<evidence type="ECO:0000259" key="2">
    <source>
        <dbReference type="PROSITE" id="PS50110"/>
    </source>
</evidence>
<evidence type="ECO:0000313" key="4">
    <source>
        <dbReference type="Proteomes" id="UP000664844"/>
    </source>
</evidence>
<dbReference type="InterPro" id="IPR011006">
    <property type="entry name" value="CheY-like_superfamily"/>
</dbReference>
<protein>
    <recommendedName>
        <fullName evidence="2">Response regulatory domain-containing protein</fullName>
    </recommendedName>
</protein>
<evidence type="ECO:0000313" key="3">
    <source>
        <dbReference type="EMBL" id="MBO0349531.1"/>
    </source>
</evidence>
<comment type="caution">
    <text evidence="3">The sequence shown here is derived from an EMBL/GenBank/DDBJ whole genome shotgun (WGS) entry which is preliminary data.</text>
</comment>
<dbReference type="SUPFAM" id="SSF52172">
    <property type="entry name" value="CheY-like"/>
    <property type="match status" value="1"/>
</dbReference>
<organism evidence="3 4">
    <name type="scientific">Phormidium pseudopriestleyi FRX01</name>
    <dbReference type="NCBI Taxonomy" id="1759528"/>
    <lineage>
        <taxon>Bacteria</taxon>
        <taxon>Bacillati</taxon>
        <taxon>Cyanobacteriota</taxon>
        <taxon>Cyanophyceae</taxon>
        <taxon>Oscillatoriophycideae</taxon>
        <taxon>Oscillatoriales</taxon>
        <taxon>Oscillatoriaceae</taxon>
        <taxon>Phormidium</taxon>
    </lineage>
</organism>
<dbReference type="RefSeq" id="WP_207088050.1">
    <property type="nucleotide sequence ID" value="NZ_JAFLQW010000285.1"/>
</dbReference>